<reference evidence="6 7" key="1">
    <citation type="submission" date="2020-03" db="EMBL/GenBank/DDBJ databases">
        <title>Leucobacter sp. nov., isolated from beetles.</title>
        <authorList>
            <person name="Hyun D.-W."/>
            <person name="Bae J.-W."/>
        </authorList>
    </citation>
    <scope>NUCLEOTIDE SEQUENCE [LARGE SCALE GENOMIC DNA]</scope>
    <source>
        <strain evidence="6 7">HDW9C</strain>
    </source>
</reference>
<evidence type="ECO:0000313" key="6">
    <source>
        <dbReference type="EMBL" id="QIK63048.1"/>
    </source>
</evidence>
<sequence>MNKPQAAGARRSRTADAARAKNARLWIAGGVTLALVSTIAVIASGYDARETPREEAGVWVARDDGQYARVNTDTGELDIVRKVAEPSGLLQSGGRGVVFSNGNGRAWPIDASNPTDFGDEAKASGESSSGGSAQTVANSTDTANAATDSNPSAEREGAAAVRMPDGTRKLVGSGRFVGVLTESGVAYVGELTDGSDSAGSDAADAAGAKLAAEDLSTRLSSLRAITPLSEGKAEKSTTKKSDKQDYQADAIAVSAAGEVALYSSAENAVRRFDAASGEAKGDTDALPESAKGVKDPQLTLVGDDWVLLDEEQGLLWRRGAGEAKLKLEGTARLQASSDSSGEPAVVADTGGLWQVSKNGSSKRVAEATGTPAQPFEVGGKMYAAWLGQSSGQLWADGDTKPLQFDDSVRDPGDLDPVFRSNGERVVLSETRRGMLWTLPEGKLIPLSQWNISDPPKQNEGTVVVDEVTEQVPPTAVDDAFGVRAGQPAPLPVLLNDFDPNKRDVLTIVPESLSESPLPAEFGTLQLMPDGQSLTVQTAPGASGSATFTYHITDGGLSSNTATVTLTVMPDEVNTAPEWCPVEGCQREWRVPPIAPGGTLVYPILEGWVDPEGDVMMLSGAEVVNPQDPVRAIVTDDGRLAVRHTDPNAGAAEVILRVTVTDDRGQSKQRVLQLSVQPDAPAEFTDTAATVQVGEQTVLQPLLKVAGGSGSYTLTNATVQGGSDKLAVTPQLASGTVEVNASEPGSTTLALNIRDTMTGGEVTGVIRVTATPAGAPLALPPLRAFVRPLADSTVEILNAVPGANGRALAVSAADVVDGELRADVVEHSKVRVAGSTQDGGPGRIGAVDLTVTEGAAQTQGRLTVFQVPESGDSGAIAVADNATVRAGSISDIRVLDNDIAPPGDRLLLHPSVTGSGAKGELAFASGNVLRYLAPSKPGTYRLSYTTYGASSPEKSDVGSVFVTVLPKGSNRDPQPRAITARVAPGEQTEVRVPLSGVDPDGDRVRLVDVASPDDPQITASLATVNSRISITASSTAKQSQQIVDYTVRDDFGATAKGKLRIIVMGAKQENSAPIAATDYVRMVPGSTEPAVIRPLDNDIDPAHGKLSIVSVEPNVPGGKQSSEYKKLMGRVDLSQMKKGRVSVSSDKNIGIVSYRYIVKSSASSSTAEGLIVVQTSERVGAQAPTVDDTVLNVRDRAALSGGGVDVITDKVRWTTGDPSTLKLSLWGSNAKDYRVSGSKISGQYNPDGDLVVFKVTGKDITGAEVSSYGFLMVPPLDELRLTLKAGMKPVSVDEDKSVEVKLQDLVDLGTADRAELRQTAFDVSRGQASCSAVSNNTVRYTAGKEAPWNDTCLIAVRLVGQKTWTNLPVPINIAPRIPEVQLNPLTRTIMPGATETIQLTDMVSWPGGRDGDVSKLRFSRTGTGTLFEVTENGAAVKVTARADARTGSQEFVSIAATGAGESRATLTLRVGEAPRDLPKGGSVQLRCRVGAECGTTLIGLPNEHDPFAGKSGGGLKLDSISAGSCQVGSFSRVGDAGVSVAWAADRIVGGTCTVGFTVLDSQGRKGTGSIEFDAAGVPEAPTSITQTAFDATSVTLSVVLGGQAHPEVTGASVSARGVGNTNCTQEAAGSSYTCVVTGLKNGEKHEFSATAHNGIGGSAPSSIVTAWAYKTPEITKAVATPLENPGNTRSDLGGVRVTVTGSSDTGSISIGVPGRDEAVVIDGSSGKTDISDLSAGPMTLSVTPNTNIEIPKIGGASASGTATPVEVTVIGAPRLDSVALTSDSATSAKISFTPESGAHLTEKVTYSYGIARTGGNEPACSASRGGGPAYTGLSARREYWAKVCASSAFGVSSMTSSPVRLGDAMPAPSGDLHYAVSSEASTQDPGKTTANYDAVAPDLTKTDGATEIQYQINGRGPTSFELDPEVLEQNIKVRQCIDPLDVGTCSNWVAVEPAETPTAVRISVPNSPAVCYSEARPPATPEALRGLLNISAAAAPYAKVTKGTPDGSTIPLEVSWQDPTSPFKSLASVTLNVCYTP</sequence>
<dbReference type="Pfam" id="PF17963">
    <property type="entry name" value="Big_9"/>
    <property type="match status" value="2"/>
</dbReference>
<keyword evidence="4" id="KW-0812">Transmembrane</keyword>
<evidence type="ECO:0000256" key="2">
    <source>
        <dbReference type="ARBA" id="ARBA00023326"/>
    </source>
</evidence>
<dbReference type="CDD" id="cd00063">
    <property type="entry name" value="FN3"/>
    <property type="match status" value="1"/>
</dbReference>
<evidence type="ECO:0000256" key="1">
    <source>
        <dbReference type="ARBA" id="ARBA00023295"/>
    </source>
</evidence>
<evidence type="ECO:0000256" key="3">
    <source>
        <dbReference type="SAM" id="MobiDB-lite"/>
    </source>
</evidence>
<dbReference type="SMART" id="SM00060">
    <property type="entry name" value="FN3"/>
    <property type="match status" value="2"/>
</dbReference>
<feature type="transmembrane region" description="Helical" evidence="4">
    <location>
        <begin position="25"/>
        <end position="46"/>
    </location>
</feature>
<evidence type="ECO:0000313" key="7">
    <source>
        <dbReference type="Proteomes" id="UP000502677"/>
    </source>
</evidence>
<protein>
    <recommendedName>
        <fullName evidence="5">Fibronectin type-III domain-containing protein</fullName>
    </recommendedName>
</protein>
<dbReference type="RefSeq" id="WP_166290704.1">
    <property type="nucleotide sequence ID" value="NZ_CP049863.1"/>
</dbReference>
<feature type="domain" description="Fibronectin type-III" evidence="5">
    <location>
        <begin position="1576"/>
        <end position="1673"/>
    </location>
</feature>
<dbReference type="InterPro" id="IPR013783">
    <property type="entry name" value="Ig-like_fold"/>
</dbReference>
<feature type="region of interest" description="Disordered" evidence="3">
    <location>
        <begin position="109"/>
        <end position="165"/>
    </location>
</feature>
<dbReference type="EMBL" id="CP049863">
    <property type="protein sequence ID" value="QIK63048.1"/>
    <property type="molecule type" value="Genomic_DNA"/>
</dbReference>
<keyword evidence="4" id="KW-0472">Membrane</keyword>
<dbReference type="GO" id="GO:0000272">
    <property type="term" value="P:polysaccharide catabolic process"/>
    <property type="evidence" value="ECO:0007669"/>
    <property type="project" value="UniProtKB-KW"/>
</dbReference>
<keyword evidence="1" id="KW-0378">Hydrolase</keyword>
<dbReference type="SUPFAM" id="SSF49265">
    <property type="entry name" value="Fibronectin type III"/>
    <property type="match status" value="1"/>
</dbReference>
<accession>A0A6G7XF94</accession>
<evidence type="ECO:0000259" key="5">
    <source>
        <dbReference type="PROSITE" id="PS50853"/>
    </source>
</evidence>
<name>A0A6G7XF94_9MICO</name>
<dbReference type="Proteomes" id="UP000502677">
    <property type="component" value="Chromosome"/>
</dbReference>
<proteinExistence type="predicted"/>
<feature type="compositionally biased region" description="Low complexity" evidence="3">
    <location>
        <begin position="124"/>
        <end position="150"/>
    </location>
</feature>
<dbReference type="Gene3D" id="2.60.40.10">
    <property type="entry name" value="Immunoglobulins"/>
    <property type="match status" value="1"/>
</dbReference>
<gene>
    <name evidence="6" type="ORF">G7068_07435</name>
</gene>
<dbReference type="InterPro" id="IPR003961">
    <property type="entry name" value="FN3_dom"/>
</dbReference>
<dbReference type="InterPro" id="IPR036116">
    <property type="entry name" value="FN3_sf"/>
</dbReference>
<organism evidence="6 7">
    <name type="scientific">Leucobacter viscericola</name>
    <dbReference type="NCBI Taxonomy" id="2714935"/>
    <lineage>
        <taxon>Bacteria</taxon>
        <taxon>Bacillati</taxon>
        <taxon>Actinomycetota</taxon>
        <taxon>Actinomycetes</taxon>
        <taxon>Micrococcales</taxon>
        <taxon>Microbacteriaceae</taxon>
        <taxon>Leucobacter</taxon>
    </lineage>
</organism>
<keyword evidence="2" id="KW-0624">Polysaccharide degradation</keyword>
<keyword evidence="7" id="KW-1185">Reference proteome</keyword>
<keyword evidence="1" id="KW-0326">Glycosidase</keyword>
<evidence type="ECO:0000256" key="4">
    <source>
        <dbReference type="SAM" id="Phobius"/>
    </source>
</evidence>
<keyword evidence="2" id="KW-0119">Carbohydrate metabolism</keyword>
<dbReference type="GO" id="GO:0016798">
    <property type="term" value="F:hydrolase activity, acting on glycosyl bonds"/>
    <property type="evidence" value="ECO:0007669"/>
    <property type="project" value="UniProtKB-KW"/>
</dbReference>
<dbReference type="KEGG" id="lvi:G7068_07435"/>
<keyword evidence="4" id="KW-1133">Transmembrane helix</keyword>
<dbReference type="PROSITE" id="PS50853">
    <property type="entry name" value="FN3"/>
    <property type="match status" value="1"/>
</dbReference>